<protein>
    <submittedName>
        <fullName evidence="1">Tail protein</fullName>
    </submittedName>
</protein>
<evidence type="ECO:0000313" key="1">
    <source>
        <dbReference type="EMBL" id="GGA22977.1"/>
    </source>
</evidence>
<reference evidence="1" key="2">
    <citation type="submission" date="2020-09" db="EMBL/GenBank/DDBJ databases">
        <authorList>
            <person name="Sun Q."/>
            <person name="Zhou Y."/>
        </authorList>
    </citation>
    <scope>NUCLEOTIDE SEQUENCE</scope>
    <source>
        <strain evidence="1">CGMCC 1.15880</strain>
    </source>
</reference>
<sequence>MGRTVELNRQLTLERRQRISDGAGGFERDWVALGEVWADVQMRSVRVTEVSAGTTALERHRIIVRGAPQGDPQRPMPGQRFVEGSRIYGIESVAEHDSAGLYLLCWTREEVLT</sequence>
<dbReference type="InterPro" id="IPR008767">
    <property type="entry name" value="Phage_SPP1_head-tail_adaptor"/>
</dbReference>
<keyword evidence="2" id="KW-1185">Reference proteome</keyword>
<gene>
    <name evidence="1" type="ORF">GCM10011498_24690</name>
</gene>
<comment type="caution">
    <text evidence="1">The sequence shown here is derived from an EMBL/GenBank/DDBJ whole genome shotgun (WGS) entry which is preliminary data.</text>
</comment>
<name>A0A916VR42_9RHOB</name>
<dbReference type="Gene3D" id="2.40.10.270">
    <property type="entry name" value="Bacteriophage SPP1 head-tail adaptor protein"/>
    <property type="match status" value="1"/>
</dbReference>
<dbReference type="Pfam" id="PF05521">
    <property type="entry name" value="Phage_HCP"/>
    <property type="match status" value="1"/>
</dbReference>
<dbReference type="InterPro" id="IPR038666">
    <property type="entry name" value="SSP1_head-tail_sf"/>
</dbReference>
<accession>A0A916VR42</accession>
<dbReference type="Proteomes" id="UP000628017">
    <property type="component" value="Unassembled WGS sequence"/>
</dbReference>
<reference evidence="1" key="1">
    <citation type="journal article" date="2014" name="Int. J. Syst. Evol. Microbiol.">
        <title>Complete genome sequence of Corynebacterium casei LMG S-19264T (=DSM 44701T), isolated from a smear-ripened cheese.</title>
        <authorList>
            <consortium name="US DOE Joint Genome Institute (JGI-PGF)"/>
            <person name="Walter F."/>
            <person name="Albersmeier A."/>
            <person name="Kalinowski J."/>
            <person name="Ruckert C."/>
        </authorList>
    </citation>
    <scope>NUCLEOTIDE SEQUENCE</scope>
    <source>
        <strain evidence="1">CGMCC 1.15880</strain>
    </source>
</reference>
<dbReference type="EMBL" id="BMKA01000003">
    <property type="protein sequence ID" value="GGA22977.1"/>
    <property type="molecule type" value="Genomic_DNA"/>
</dbReference>
<evidence type="ECO:0000313" key="2">
    <source>
        <dbReference type="Proteomes" id="UP000628017"/>
    </source>
</evidence>
<dbReference type="AlphaFoldDB" id="A0A916VR42"/>
<dbReference type="RefSeq" id="WP_188675698.1">
    <property type="nucleotide sequence ID" value="NZ_BMKA01000003.1"/>
</dbReference>
<organism evidence="1 2">
    <name type="scientific">Neptunicoccus cionae</name>
    <dbReference type="NCBI Taxonomy" id="2035344"/>
    <lineage>
        <taxon>Bacteria</taxon>
        <taxon>Pseudomonadati</taxon>
        <taxon>Pseudomonadota</taxon>
        <taxon>Alphaproteobacteria</taxon>
        <taxon>Rhodobacterales</taxon>
        <taxon>Paracoccaceae</taxon>
        <taxon>Neptunicoccus</taxon>
    </lineage>
</organism>
<proteinExistence type="predicted"/>